<name>A0A932DS67_9BACT</name>
<proteinExistence type="predicted"/>
<dbReference type="Gene3D" id="3.40.30.10">
    <property type="entry name" value="Glutaredoxin"/>
    <property type="match status" value="1"/>
</dbReference>
<reference evidence="2" key="1">
    <citation type="submission" date="2020-07" db="EMBL/GenBank/DDBJ databases">
        <title>Huge and variable diversity of episymbiotic CPR bacteria and DPANN archaea in groundwater ecosystems.</title>
        <authorList>
            <person name="He C.Y."/>
            <person name="Keren R."/>
            <person name="Whittaker M."/>
            <person name="Farag I.F."/>
            <person name="Doudna J."/>
            <person name="Cate J.H.D."/>
            <person name="Banfield J.F."/>
        </authorList>
    </citation>
    <scope>NUCLEOTIDE SEQUENCE</scope>
    <source>
        <strain evidence="1">NC_groundwater_191_Ag_S-0.1um_45_8</strain>
        <strain evidence="2">NC_groundwater_418_Ag_B-0.1um_45_10</strain>
    </source>
</reference>
<dbReference type="Proteomes" id="UP000786662">
    <property type="component" value="Unassembled WGS sequence"/>
</dbReference>
<evidence type="ECO:0000313" key="2">
    <source>
        <dbReference type="EMBL" id="MBI2465720.1"/>
    </source>
</evidence>
<gene>
    <name evidence="1" type="ORF">HYT38_00135</name>
    <name evidence="2" type="ORF">HYV66_00630</name>
</gene>
<dbReference type="EMBL" id="JACPHQ010000007">
    <property type="protein sequence ID" value="MBI2465720.1"/>
    <property type="molecule type" value="Genomic_DNA"/>
</dbReference>
<dbReference type="Proteomes" id="UP000709672">
    <property type="component" value="Unassembled WGS sequence"/>
</dbReference>
<protein>
    <recommendedName>
        <fullName evidence="4">Thioredoxin domain-containing protein</fullName>
    </recommendedName>
</protein>
<evidence type="ECO:0000313" key="3">
    <source>
        <dbReference type="Proteomes" id="UP000709672"/>
    </source>
</evidence>
<dbReference type="EMBL" id="JACOYY010000005">
    <property type="protein sequence ID" value="MBI2052074.1"/>
    <property type="molecule type" value="Genomic_DNA"/>
</dbReference>
<dbReference type="PANTHER" id="PTHR34573:SF1">
    <property type="entry name" value="VITAMIN K EPOXIDE REDUCTASE DOMAIN-CONTAINING PROTEIN"/>
    <property type="match status" value="1"/>
</dbReference>
<organism evidence="2 3">
    <name type="scientific">Candidatus Sungiibacteriota bacterium</name>
    <dbReference type="NCBI Taxonomy" id="2750080"/>
    <lineage>
        <taxon>Bacteria</taxon>
        <taxon>Candidatus Sungiibacteriota</taxon>
    </lineage>
</organism>
<dbReference type="SUPFAM" id="SSF52833">
    <property type="entry name" value="Thioredoxin-like"/>
    <property type="match status" value="1"/>
</dbReference>
<dbReference type="InterPro" id="IPR036249">
    <property type="entry name" value="Thioredoxin-like_sf"/>
</dbReference>
<dbReference type="AlphaFoldDB" id="A0A932DS67"/>
<evidence type="ECO:0000313" key="1">
    <source>
        <dbReference type="EMBL" id="MBI2052074.1"/>
    </source>
</evidence>
<accession>A0A932DS67</accession>
<evidence type="ECO:0008006" key="4">
    <source>
        <dbReference type="Google" id="ProtNLM"/>
    </source>
</evidence>
<sequence length="125" mass="13605">MKMSTTKIIIGAVIIAAVGLAGYAVYGYQQPGQLDIFAQCLKDNGAIFYGAFWCPHCQNQKKMFGKSERLLAYVECSTPDGRGQNTACQTKNIEGYPIWEFANGSRLTGEIALETLAEKTGCVLP</sequence>
<comment type="caution">
    <text evidence="2">The sequence shown here is derived from an EMBL/GenBank/DDBJ whole genome shotgun (WGS) entry which is preliminary data.</text>
</comment>
<dbReference type="PANTHER" id="PTHR34573">
    <property type="entry name" value="VKC DOMAIN-CONTAINING PROTEIN"/>
    <property type="match status" value="1"/>
</dbReference>